<keyword evidence="1" id="KW-0472">Membrane</keyword>
<gene>
    <name evidence="2" type="ORF">PITCH_A190077</name>
</gene>
<keyword evidence="1" id="KW-0812">Transmembrane</keyword>
<evidence type="ECO:0000313" key="2">
    <source>
        <dbReference type="EMBL" id="SPD73501.1"/>
    </source>
</evidence>
<proteinExistence type="predicted"/>
<sequence>MVILNNDKMSLANANNDKKVIAIYIVFIFNALVSSIFCFTYFLGVFIMKVGKIEKKVPVPVVHSKIRYPWHDMKVGESVLIEAEEGESLFNLKRKVGPAARYFGEKTGRAFKTLLMREENGVRVWRTK</sequence>
<protein>
    <submittedName>
        <fullName evidence="2">Uncharacterized protein</fullName>
    </submittedName>
</protein>
<feature type="transmembrane region" description="Helical" evidence="1">
    <location>
        <begin position="20"/>
        <end position="47"/>
    </location>
</feature>
<keyword evidence="1" id="KW-1133">Transmembrane helix</keyword>
<name>A0A445MVW7_9BACT</name>
<accession>A0A445MVW7</accession>
<evidence type="ECO:0000256" key="1">
    <source>
        <dbReference type="SAM" id="Phobius"/>
    </source>
</evidence>
<dbReference type="AlphaFoldDB" id="A0A445MVW7"/>
<dbReference type="EMBL" id="OJIN01000101">
    <property type="protein sequence ID" value="SPD73501.1"/>
    <property type="molecule type" value="Genomic_DNA"/>
</dbReference>
<reference evidence="2" key="1">
    <citation type="submission" date="2018-01" db="EMBL/GenBank/DDBJ databases">
        <authorList>
            <person name="Regsiter A."/>
            <person name="William W."/>
        </authorList>
    </citation>
    <scope>NUCLEOTIDE SEQUENCE</scope>
    <source>
        <strain evidence="2">TRIP AH-1</strain>
    </source>
</reference>
<organism evidence="2">
    <name type="scientific">uncultured Desulfobacterium sp</name>
    <dbReference type="NCBI Taxonomy" id="201089"/>
    <lineage>
        <taxon>Bacteria</taxon>
        <taxon>Pseudomonadati</taxon>
        <taxon>Thermodesulfobacteriota</taxon>
        <taxon>Desulfobacteria</taxon>
        <taxon>Desulfobacterales</taxon>
        <taxon>Desulfobacteriaceae</taxon>
        <taxon>Desulfobacterium</taxon>
        <taxon>environmental samples</taxon>
    </lineage>
</organism>